<evidence type="ECO:0000313" key="5">
    <source>
        <dbReference type="Proteomes" id="UP000663583"/>
    </source>
</evidence>
<reference evidence="2" key="2">
    <citation type="submission" date="2020-02" db="EMBL/GenBank/DDBJ databases">
        <authorList>
            <person name="Matsumoto Y."/>
            <person name="Kinjo T."/>
            <person name="Motooka D."/>
            <person name="Nabeya D."/>
            <person name="Jung N."/>
            <person name="Uechi K."/>
            <person name="Horii T."/>
            <person name="Iida T."/>
            <person name="Fujita J."/>
            <person name="Nakamura S."/>
        </authorList>
    </citation>
    <scope>NUCLEOTIDE SEQUENCE</scope>
    <source>
        <strain evidence="2">JCM 13573</strain>
    </source>
</reference>
<organism evidence="3 5">
    <name type="scientific">Mycobacterium kubicae</name>
    <dbReference type="NCBI Taxonomy" id="120959"/>
    <lineage>
        <taxon>Bacteria</taxon>
        <taxon>Bacillati</taxon>
        <taxon>Actinomycetota</taxon>
        <taxon>Actinomycetes</taxon>
        <taxon>Mycobacteriales</taxon>
        <taxon>Mycobacteriaceae</taxon>
        <taxon>Mycobacterium</taxon>
        <taxon>Mycobacterium simiae complex</taxon>
    </lineage>
</organism>
<evidence type="ECO:0000256" key="1">
    <source>
        <dbReference type="SAM" id="MobiDB-lite"/>
    </source>
</evidence>
<accession>A0AAX1JBI6</accession>
<evidence type="ECO:0000313" key="3">
    <source>
        <dbReference type="EMBL" id="QPI37882.1"/>
    </source>
</evidence>
<evidence type="ECO:0000313" key="2">
    <source>
        <dbReference type="EMBL" id="GFG65796.1"/>
    </source>
</evidence>
<dbReference type="KEGG" id="mku:I2456_27190"/>
<name>A0AAX1JBI6_9MYCO</name>
<protein>
    <recommendedName>
        <fullName evidence="6">KOW domain-containing protein</fullName>
    </recommendedName>
</protein>
<dbReference type="Proteomes" id="UP000465306">
    <property type="component" value="Unassembled WGS sequence"/>
</dbReference>
<evidence type="ECO:0008006" key="6">
    <source>
        <dbReference type="Google" id="ProtNLM"/>
    </source>
</evidence>
<feature type="region of interest" description="Disordered" evidence="1">
    <location>
        <begin position="87"/>
        <end position="132"/>
    </location>
</feature>
<evidence type="ECO:0000313" key="4">
    <source>
        <dbReference type="Proteomes" id="UP000465306"/>
    </source>
</evidence>
<proteinExistence type="predicted"/>
<dbReference type="AlphaFoldDB" id="A0AAX1JBI6"/>
<dbReference type="RefSeq" id="WP_174814210.1">
    <property type="nucleotide sequence ID" value="NZ_BLKU01000005.1"/>
</dbReference>
<reference evidence="2 4" key="1">
    <citation type="journal article" date="2019" name="Emerg. Microbes Infect.">
        <title>Comprehensive subspecies identification of 175 nontuberculous mycobacteria species based on 7547 genomic profiles.</title>
        <authorList>
            <person name="Matsumoto Y."/>
            <person name="Kinjo T."/>
            <person name="Motooka D."/>
            <person name="Nabeya D."/>
            <person name="Jung N."/>
            <person name="Uechi K."/>
            <person name="Horii T."/>
            <person name="Iida T."/>
            <person name="Fujita J."/>
            <person name="Nakamura S."/>
        </authorList>
    </citation>
    <scope>NUCLEOTIDE SEQUENCE [LARGE SCALE GENOMIC DNA]</scope>
    <source>
        <strain evidence="2 4">JCM 13573</strain>
    </source>
</reference>
<gene>
    <name evidence="3" type="ORF">I2456_27190</name>
    <name evidence="2" type="ORF">MKUB_32860</name>
</gene>
<dbReference type="Proteomes" id="UP000663583">
    <property type="component" value="Chromosome"/>
</dbReference>
<keyword evidence="4" id="KW-1185">Reference proteome</keyword>
<feature type="compositionally biased region" description="Basic and acidic residues" evidence="1">
    <location>
        <begin position="106"/>
        <end position="126"/>
    </location>
</feature>
<sequence>MTDQLPEYGPGPDLRANAFVGAWDRIEAAQKLKLDHRKKLVDPLPEIYWATMLEADVLARLATADEDPGRDAGRYVLDREQRAIKRRTRAKSAFEEKLRKPPRVAGEPKSDMLSETDPPAKLHPDDEPAVGQRVRVKRGDWVGRTGKVTEVRCAYGEPPIADVALDLEEFSDTPVDTSIPTADLESVER</sequence>
<dbReference type="EMBL" id="CP065047">
    <property type="protein sequence ID" value="QPI37882.1"/>
    <property type="molecule type" value="Genomic_DNA"/>
</dbReference>
<dbReference type="EMBL" id="BLKU01000005">
    <property type="protein sequence ID" value="GFG65796.1"/>
    <property type="molecule type" value="Genomic_DNA"/>
</dbReference>
<reference evidence="3" key="3">
    <citation type="submission" date="2020-11" db="EMBL/GenBank/DDBJ databases">
        <title>Intraspecies plasmid and genomic variation of Mycobacterium kubicae revealed by the complete genome sequences of two clinical isolates.</title>
        <authorList>
            <person name="Hendrix J.R."/>
            <person name="Epperson L.E."/>
            <person name="Honda J.R."/>
            <person name="Strong M."/>
        </authorList>
    </citation>
    <scope>NUCLEOTIDE SEQUENCE</scope>
    <source>
        <strain evidence="3">JCM 13573</strain>
    </source>
</reference>